<feature type="domain" description="Cyclic nucleotide-binding" evidence="9">
    <location>
        <begin position="271"/>
        <end position="386"/>
    </location>
</feature>
<dbReference type="PANTHER" id="PTHR11635:SF152">
    <property type="entry name" value="CAMP-DEPENDENT PROTEIN KINASE TYPE I REGULATORY SUBUNIT-RELATED"/>
    <property type="match status" value="1"/>
</dbReference>
<dbReference type="GO" id="GO:0030552">
    <property type="term" value="F:cAMP binding"/>
    <property type="evidence" value="ECO:0007669"/>
    <property type="project" value="UniProtKB-KW"/>
</dbReference>
<evidence type="ECO:0000259" key="9">
    <source>
        <dbReference type="PROSITE" id="PS50042"/>
    </source>
</evidence>
<keyword evidence="3" id="KW-0597">Phosphoprotein</keyword>
<dbReference type="PROSITE" id="PS50042">
    <property type="entry name" value="CNMP_BINDING_3"/>
    <property type="match status" value="2"/>
</dbReference>
<dbReference type="PROSITE" id="PS51421">
    <property type="entry name" value="RAS"/>
    <property type="match status" value="1"/>
</dbReference>
<dbReference type="InterPro" id="IPR005225">
    <property type="entry name" value="Small_GTP-bd"/>
</dbReference>
<keyword evidence="6" id="KW-0547">Nucleotide-binding</keyword>
<evidence type="ECO:0000256" key="4">
    <source>
        <dbReference type="ARBA" id="ARBA00022566"/>
    </source>
</evidence>
<dbReference type="SMART" id="SM00100">
    <property type="entry name" value="cNMP"/>
    <property type="match status" value="2"/>
</dbReference>
<dbReference type="EMBL" id="KL363195">
    <property type="protein sequence ID" value="KFD56116.1"/>
    <property type="molecule type" value="Genomic_DNA"/>
</dbReference>
<dbReference type="InterPro" id="IPR000595">
    <property type="entry name" value="cNMP-bd_dom"/>
</dbReference>
<evidence type="ECO:0000256" key="2">
    <source>
        <dbReference type="ARBA" id="ARBA00020355"/>
    </source>
</evidence>
<name>A0A085MFX0_9BILA</name>
<dbReference type="PANTHER" id="PTHR11635">
    <property type="entry name" value="CAMP-DEPENDENT PROTEIN KINASE REGULATORY CHAIN"/>
    <property type="match status" value="1"/>
</dbReference>
<feature type="non-terminal residue" evidence="10">
    <location>
        <position position="760"/>
    </location>
</feature>
<gene>
    <name evidence="10" type="ORF">M513_02894</name>
</gene>
<evidence type="ECO:0000256" key="6">
    <source>
        <dbReference type="ARBA" id="ARBA00022741"/>
    </source>
</evidence>
<keyword evidence="7" id="KW-0114">cAMP</keyword>
<dbReference type="CDD" id="cd12097">
    <property type="entry name" value="DD_RI_PKA"/>
    <property type="match status" value="1"/>
</dbReference>
<evidence type="ECO:0000256" key="3">
    <source>
        <dbReference type="ARBA" id="ARBA00022553"/>
    </source>
</evidence>
<dbReference type="InterPro" id="IPR050503">
    <property type="entry name" value="cAMP-dep_PK_reg_su-like"/>
</dbReference>
<dbReference type="PROSITE" id="PS51420">
    <property type="entry name" value="RHO"/>
    <property type="match status" value="1"/>
</dbReference>
<protein>
    <recommendedName>
        <fullName evidence="2">cAMP-dependent protein kinase regulatory subunit</fullName>
    </recommendedName>
</protein>
<dbReference type="SUPFAM" id="SSF52540">
    <property type="entry name" value="P-loop containing nucleoside triphosphate hydrolases"/>
    <property type="match status" value="1"/>
</dbReference>
<evidence type="ECO:0000313" key="11">
    <source>
        <dbReference type="Proteomes" id="UP000030764"/>
    </source>
</evidence>
<dbReference type="PROSITE" id="PS51419">
    <property type="entry name" value="RAB"/>
    <property type="match status" value="1"/>
</dbReference>
<feature type="compositionally biased region" description="Low complexity" evidence="8">
    <location>
        <begin position="198"/>
        <end position="210"/>
    </location>
</feature>
<proteinExistence type="inferred from homology"/>
<dbReference type="SUPFAM" id="SSF47391">
    <property type="entry name" value="Dimerization-anchoring domain of cAMP-dependent PK regulatory subunit"/>
    <property type="match status" value="1"/>
</dbReference>
<dbReference type="InterPro" id="IPR001806">
    <property type="entry name" value="Small_GTPase"/>
</dbReference>
<dbReference type="InterPro" id="IPR018488">
    <property type="entry name" value="cNMP-bd_CS"/>
</dbReference>
<dbReference type="NCBIfam" id="TIGR00231">
    <property type="entry name" value="small_GTP"/>
    <property type="match status" value="1"/>
</dbReference>
<dbReference type="InterPro" id="IPR027417">
    <property type="entry name" value="P-loop_NTPase"/>
</dbReference>
<dbReference type="GO" id="GO:0005829">
    <property type="term" value="C:cytosol"/>
    <property type="evidence" value="ECO:0007669"/>
    <property type="project" value="TreeGrafter"/>
</dbReference>
<dbReference type="Gene3D" id="1.20.890.10">
    <property type="entry name" value="cAMP-dependent protein kinase regulatory subunit, dimerization-anchoring domain"/>
    <property type="match status" value="1"/>
</dbReference>
<dbReference type="Gene3D" id="2.60.120.10">
    <property type="entry name" value="Jelly Rolls"/>
    <property type="match status" value="2"/>
</dbReference>
<organism evidence="10 11">
    <name type="scientific">Trichuris suis</name>
    <name type="common">pig whipworm</name>
    <dbReference type="NCBI Taxonomy" id="68888"/>
    <lineage>
        <taxon>Eukaryota</taxon>
        <taxon>Metazoa</taxon>
        <taxon>Ecdysozoa</taxon>
        <taxon>Nematoda</taxon>
        <taxon>Enoplea</taxon>
        <taxon>Dorylaimia</taxon>
        <taxon>Trichinellida</taxon>
        <taxon>Trichuridae</taxon>
        <taxon>Trichuris</taxon>
    </lineage>
</organism>
<dbReference type="GO" id="GO:0005952">
    <property type="term" value="C:cAMP-dependent protein kinase complex"/>
    <property type="evidence" value="ECO:0007669"/>
    <property type="project" value="InterPro"/>
</dbReference>
<dbReference type="PROSITE" id="PS00888">
    <property type="entry name" value="CNMP_BINDING_1"/>
    <property type="match status" value="2"/>
</dbReference>
<evidence type="ECO:0000256" key="5">
    <source>
        <dbReference type="ARBA" id="ARBA00022737"/>
    </source>
</evidence>
<dbReference type="GO" id="GO:0007611">
    <property type="term" value="P:learning or memory"/>
    <property type="evidence" value="ECO:0007669"/>
    <property type="project" value="UniProtKB-ARBA"/>
</dbReference>
<dbReference type="GO" id="GO:0003924">
    <property type="term" value="F:GTPase activity"/>
    <property type="evidence" value="ECO:0007669"/>
    <property type="project" value="InterPro"/>
</dbReference>
<reference evidence="10 11" key="1">
    <citation type="journal article" date="2014" name="Nat. Genet.">
        <title>Genome and transcriptome of the porcine whipworm Trichuris suis.</title>
        <authorList>
            <person name="Jex A.R."/>
            <person name="Nejsum P."/>
            <person name="Schwarz E.M."/>
            <person name="Hu L."/>
            <person name="Young N.D."/>
            <person name="Hall R.S."/>
            <person name="Korhonen P.K."/>
            <person name="Liao S."/>
            <person name="Thamsborg S."/>
            <person name="Xia J."/>
            <person name="Xu P."/>
            <person name="Wang S."/>
            <person name="Scheerlinck J.P."/>
            <person name="Hofmann A."/>
            <person name="Sternberg P.W."/>
            <person name="Wang J."/>
            <person name="Gasser R.B."/>
        </authorList>
    </citation>
    <scope>NUCLEOTIDE SEQUENCE [LARGE SCALE GENOMIC DNA]</scope>
    <source>
        <strain evidence="10">DCEP-RM93M</strain>
    </source>
</reference>
<dbReference type="Pfam" id="PF00071">
    <property type="entry name" value="Ras"/>
    <property type="match status" value="1"/>
</dbReference>
<evidence type="ECO:0000256" key="8">
    <source>
        <dbReference type="SAM" id="MobiDB-lite"/>
    </source>
</evidence>
<dbReference type="SMART" id="SM00174">
    <property type="entry name" value="RHO"/>
    <property type="match status" value="1"/>
</dbReference>
<feature type="domain" description="Cyclic nucleotide-binding" evidence="9">
    <location>
        <begin position="389"/>
        <end position="510"/>
    </location>
</feature>
<keyword evidence="11" id="KW-1185">Reference proteome</keyword>
<feature type="region of interest" description="Disordered" evidence="8">
    <location>
        <begin position="143"/>
        <end position="168"/>
    </location>
</feature>
<dbReference type="FunFam" id="2.60.120.10:FF:000006">
    <property type="entry name" value="cAMP-dependent protein kinase type I-alpha regulatory subunit"/>
    <property type="match status" value="1"/>
</dbReference>
<dbReference type="AlphaFoldDB" id="A0A085MFX0"/>
<dbReference type="Pfam" id="PF00027">
    <property type="entry name" value="cNMP_binding"/>
    <property type="match status" value="2"/>
</dbReference>
<keyword evidence="4" id="KW-0116">cAMP-binding</keyword>
<dbReference type="PRINTS" id="PR00103">
    <property type="entry name" value="CAMPKINASE"/>
</dbReference>
<evidence type="ECO:0000256" key="1">
    <source>
        <dbReference type="ARBA" id="ARBA00005753"/>
    </source>
</evidence>
<dbReference type="GO" id="GO:0034236">
    <property type="term" value="F:protein kinase A catalytic subunit binding"/>
    <property type="evidence" value="ECO:0007669"/>
    <property type="project" value="TreeGrafter"/>
</dbReference>
<dbReference type="Gene3D" id="3.40.50.300">
    <property type="entry name" value="P-loop containing nucleotide triphosphate hydrolases"/>
    <property type="match status" value="1"/>
</dbReference>
<evidence type="ECO:0000313" key="10">
    <source>
        <dbReference type="EMBL" id="KFD56116.1"/>
    </source>
</evidence>
<dbReference type="GO" id="GO:0004862">
    <property type="term" value="F:cAMP-dependent protein kinase inhibitor activity"/>
    <property type="evidence" value="ECO:0007669"/>
    <property type="project" value="TreeGrafter"/>
</dbReference>
<dbReference type="InterPro" id="IPR018490">
    <property type="entry name" value="cNMP-bd_dom_sf"/>
</dbReference>
<dbReference type="PROSITE" id="PS00889">
    <property type="entry name" value="CNMP_BINDING_2"/>
    <property type="match status" value="2"/>
</dbReference>
<dbReference type="Proteomes" id="UP000030764">
    <property type="component" value="Unassembled WGS sequence"/>
</dbReference>
<dbReference type="GO" id="GO:0010628">
    <property type="term" value="P:positive regulation of gene expression"/>
    <property type="evidence" value="ECO:0007669"/>
    <property type="project" value="UniProtKB-ARBA"/>
</dbReference>
<dbReference type="GO" id="GO:0005525">
    <property type="term" value="F:GTP binding"/>
    <property type="evidence" value="ECO:0007669"/>
    <property type="project" value="InterPro"/>
</dbReference>
<accession>A0A085MFX0</accession>
<dbReference type="FunFam" id="2.60.120.10:FF:000120">
    <property type="entry name" value="cAMP-dependent protein kinase regulatory subunit"/>
    <property type="match status" value="1"/>
</dbReference>
<evidence type="ECO:0000256" key="7">
    <source>
        <dbReference type="ARBA" id="ARBA00023149"/>
    </source>
</evidence>
<dbReference type="GO" id="GO:0045595">
    <property type="term" value="P:regulation of cell differentiation"/>
    <property type="evidence" value="ECO:0007669"/>
    <property type="project" value="UniProtKB-ARBA"/>
</dbReference>
<dbReference type="SMART" id="SM00173">
    <property type="entry name" value="RAS"/>
    <property type="match status" value="1"/>
</dbReference>
<keyword evidence="5" id="KW-0677">Repeat</keyword>
<sequence>MRMTFRASFSATINIVAVNSLIHRSYQFSTDSDDEDDPQKPVSNIVASYLRDHNIAGLMKKALIKLCLEMPDDPVRFLHLHFARLYAKNTKEEDFTNLLLLLISRRTSRRLVAMAEVLTSELRPQRMGNKIRKHVGTIGERFMPRRGEATASSVGDEKTTAAVPPQSPAAAAAVATSEGRLNTSLAAPQGSSIGVATAVSSTSSNVPSSSRPEEEQAIDSDAGDAKHRQRRGAVSAEVYSEEDVKNYVKKVVPKDDATKKALEKAMCQNVLFAHLDDNEKKDIFDAMFPVEHQANEVIIRQGDQGDNFYVIDSGEADVFVNNKLTTTIKQHGSFGELALIYGTPRAATVKAKTAVKLWALDRDTYRRILMGSTMRKRKMYEEFLSKVKILEDLDKWERLTVADALEPVSFTAGTVVVEQGQPGDEFFIILEGEVDVMQKRTEDSQPEVVGHLGPSDYFGEIALLLDRPRAATVVAKTNLKCARMDRARFERVMGPCSEILKRNIANYNSWYVSYRGLTPIRGRLICQCQNAAQASDRKKNSYYGIPFGRVKMPPRPQIERKIAIMGYRSVGKSSITLQFTENRFPDSYDPTIANSNLAVFRFRKCTHLDVAAFSKEFEFRGRSYQLHLFDTAGQDEYSLFPRSYSVGVHGYVLVYAINSRKSFEVVKVIYDKILDSVGYTGDVSVVPIILVGNKLDLQQVEREVSADEGRKTAEKWKASFLETTAKDNHRIRELFERLLFQVEKAHGNIRDTKESSCILS</sequence>
<dbReference type="InterPro" id="IPR014710">
    <property type="entry name" value="RmlC-like_jellyroll"/>
</dbReference>
<dbReference type="SUPFAM" id="SSF51206">
    <property type="entry name" value="cAMP-binding domain-like"/>
    <property type="match status" value="2"/>
</dbReference>
<comment type="similarity">
    <text evidence="1">Belongs to the cAMP-dependent kinase regulatory chain family.</text>
</comment>
<feature type="region of interest" description="Disordered" evidence="8">
    <location>
        <begin position="198"/>
        <end position="234"/>
    </location>
</feature>
<dbReference type="SMART" id="SM00175">
    <property type="entry name" value="RAB"/>
    <property type="match status" value="1"/>
</dbReference>
<dbReference type="CDD" id="cd00038">
    <property type="entry name" value="CAP_ED"/>
    <property type="match status" value="2"/>
</dbReference>